<evidence type="ECO:0000256" key="2">
    <source>
        <dbReference type="ARBA" id="ARBA00022475"/>
    </source>
</evidence>
<dbReference type="PANTHER" id="PTHR48021">
    <property type="match status" value="1"/>
</dbReference>
<evidence type="ECO:0000313" key="11">
    <source>
        <dbReference type="EMBL" id="KAJ3663541.1"/>
    </source>
</evidence>
<organism evidence="11 12">
    <name type="scientific">Zophobas morio</name>
    <dbReference type="NCBI Taxonomy" id="2755281"/>
    <lineage>
        <taxon>Eukaryota</taxon>
        <taxon>Metazoa</taxon>
        <taxon>Ecdysozoa</taxon>
        <taxon>Arthropoda</taxon>
        <taxon>Hexapoda</taxon>
        <taxon>Insecta</taxon>
        <taxon>Pterygota</taxon>
        <taxon>Neoptera</taxon>
        <taxon>Endopterygota</taxon>
        <taxon>Coleoptera</taxon>
        <taxon>Polyphaga</taxon>
        <taxon>Cucujiformia</taxon>
        <taxon>Tenebrionidae</taxon>
        <taxon>Zophobas</taxon>
    </lineage>
</organism>
<dbReference type="InterPro" id="IPR005829">
    <property type="entry name" value="Sugar_transporter_CS"/>
</dbReference>
<feature type="transmembrane region" description="Helical" evidence="9">
    <location>
        <begin position="51"/>
        <end position="72"/>
    </location>
</feature>
<feature type="transmembrane region" description="Helical" evidence="9">
    <location>
        <begin position="395"/>
        <end position="416"/>
    </location>
</feature>
<gene>
    <name evidence="11" type="ORF">Zmor_007794</name>
</gene>
<dbReference type="AlphaFoldDB" id="A0AA38IY86"/>
<dbReference type="InterPro" id="IPR050549">
    <property type="entry name" value="MFS_Trehalose_Transporter"/>
</dbReference>
<dbReference type="PANTHER" id="PTHR48021:SF1">
    <property type="entry name" value="GH07001P-RELATED"/>
    <property type="match status" value="1"/>
</dbReference>
<feature type="transmembrane region" description="Helical" evidence="9">
    <location>
        <begin position="147"/>
        <end position="169"/>
    </location>
</feature>
<feature type="transmembrane region" description="Helical" evidence="9">
    <location>
        <begin position="92"/>
        <end position="117"/>
    </location>
</feature>
<evidence type="ECO:0000256" key="5">
    <source>
        <dbReference type="ARBA" id="ARBA00023136"/>
    </source>
</evidence>
<dbReference type="Proteomes" id="UP001168821">
    <property type="component" value="Unassembled WGS sequence"/>
</dbReference>
<protein>
    <recommendedName>
        <fullName evidence="10">Major facilitator superfamily (MFS) profile domain-containing protein</fullName>
    </recommendedName>
</protein>
<evidence type="ECO:0000256" key="1">
    <source>
        <dbReference type="ARBA" id="ARBA00004651"/>
    </source>
</evidence>
<comment type="caution">
    <text evidence="11">The sequence shown here is derived from an EMBL/GenBank/DDBJ whole genome shotgun (WGS) entry which is preliminary data.</text>
</comment>
<dbReference type="PROSITE" id="PS00217">
    <property type="entry name" value="SUGAR_TRANSPORT_2"/>
    <property type="match status" value="1"/>
</dbReference>
<feature type="domain" description="Major facilitator superfamily (MFS) profile" evidence="10">
    <location>
        <begin position="49"/>
        <end position="483"/>
    </location>
</feature>
<feature type="transmembrane region" description="Helical" evidence="9">
    <location>
        <begin position="461"/>
        <end position="479"/>
    </location>
</feature>
<feature type="transmembrane region" description="Helical" evidence="9">
    <location>
        <begin position="124"/>
        <end position="141"/>
    </location>
</feature>
<evidence type="ECO:0000256" key="3">
    <source>
        <dbReference type="ARBA" id="ARBA00022692"/>
    </source>
</evidence>
<dbReference type="InterPro" id="IPR044775">
    <property type="entry name" value="MFS_ERD6/Tret1-like"/>
</dbReference>
<dbReference type="InterPro" id="IPR003663">
    <property type="entry name" value="Sugar/inositol_transpt"/>
</dbReference>
<dbReference type="InterPro" id="IPR020846">
    <property type="entry name" value="MFS_dom"/>
</dbReference>
<dbReference type="GO" id="GO:0005886">
    <property type="term" value="C:plasma membrane"/>
    <property type="evidence" value="ECO:0007669"/>
    <property type="project" value="UniProtKB-SubCell"/>
</dbReference>
<name>A0AA38IY86_9CUCU</name>
<reference evidence="11" key="1">
    <citation type="journal article" date="2023" name="G3 (Bethesda)">
        <title>Whole genome assemblies of Zophobas morio and Tenebrio molitor.</title>
        <authorList>
            <person name="Kaur S."/>
            <person name="Stinson S.A."/>
            <person name="diCenzo G.C."/>
        </authorList>
    </citation>
    <scope>NUCLEOTIDE SEQUENCE</scope>
    <source>
        <strain evidence="11">QUZm001</strain>
    </source>
</reference>
<dbReference type="InterPro" id="IPR005828">
    <property type="entry name" value="MFS_sugar_transport-like"/>
</dbReference>
<evidence type="ECO:0000256" key="6">
    <source>
        <dbReference type="ARBA" id="ARBA00023180"/>
    </source>
</evidence>
<sequence>MSQDKVSLLRDPAVGVSTSLEGARTYDSVETQPAQEHNIQINSGPRRLPQYVAAITATLSALSAGAVLGWTSPIQNDIEHGQFHNITVNSDQMGWIGSFVTLGGMIMCVPTGFLCDLIGRKKTLLLLIVPFAIGWSLILFAKTIVMLYLGRFFTGMAAGASCVAAPLYTSEISQKEIRGTVGSYFQLMVTIGIFLAYFFGKFLTPMNYTIFCACLPLVFLVTFAFQPETPAYCLSKGLYDDALKSLVRLRGTSHNNEAELAEIEGALKESLENTISMSQTLRKKANLMAFLIAFALMFFQQFSGINAVILYTSDIFTSAGANLDAKTAAIIVGAFQAVATFVSSLVIDKLGRKILLFVSSLVMALSSFILAIFFTLKSRSSIDDDVLNEIGFIPIVSLCVFVVVFSIGLGPIPWMISSEIFTPEIKSVASSAAGTFNWFLAFLVTKFYLQVNEAVGEDSTFYAFSVMSLFSGLFVYWVVPETKGKTVEQVQEELER</sequence>
<evidence type="ECO:0000256" key="4">
    <source>
        <dbReference type="ARBA" id="ARBA00022989"/>
    </source>
</evidence>
<dbReference type="Gene3D" id="1.20.1250.20">
    <property type="entry name" value="MFS general substrate transporter like domains"/>
    <property type="match status" value="1"/>
</dbReference>
<keyword evidence="6" id="KW-0325">Glycoprotein</keyword>
<dbReference type="SUPFAM" id="SSF103473">
    <property type="entry name" value="MFS general substrate transporter"/>
    <property type="match status" value="1"/>
</dbReference>
<dbReference type="GO" id="GO:0051119">
    <property type="term" value="F:sugar transmembrane transporter activity"/>
    <property type="evidence" value="ECO:0007669"/>
    <property type="project" value="InterPro"/>
</dbReference>
<dbReference type="PRINTS" id="PR00171">
    <property type="entry name" value="SUGRTRNSPORT"/>
</dbReference>
<keyword evidence="4 9" id="KW-1133">Transmembrane helix</keyword>
<dbReference type="EMBL" id="JALNTZ010000002">
    <property type="protein sequence ID" value="KAJ3663541.1"/>
    <property type="molecule type" value="Genomic_DNA"/>
</dbReference>
<feature type="transmembrane region" description="Helical" evidence="9">
    <location>
        <begin position="329"/>
        <end position="347"/>
    </location>
</feature>
<dbReference type="CDD" id="cd17358">
    <property type="entry name" value="MFS_GLUT6_8_Class3_like"/>
    <property type="match status" value="1"/>
</dbReference>
<evidence type="ECO:0000259" key="10">
    <source>
        <dbReference type="PROSITE" id="PS50850"/>
    </source>
</evidence>
<keyword evidence="12" id="KW-1185">Reference proteome</keyword>
<feature type="transmembrane region" description="Helical" evidence="9">
    <location>
        <begin position="287"/>
        <end position="309"/>
    </location>
</feature>
<dbReference type="NCBIfam" id="TIGR00879">
    <property type="entry name" value="SP"/>
    <property type="match status" value="1"/>
</dbReference>
<proteinExistence type="inferred from homology"/>
<dbReference type="Pfam" id="PF00083">
    <property type="entry name" value="Sugar_tr"/>
    <property type="match status" value="1"/>
</dbReference>
<comment type="subcellular location">
    <subcellularLocation>
        <location evidence="1">Cell membrane</location>
        <topology evidence="1">Multi-pass membrane protein</topology>
    </subcellularLocation>
</comment>
<comment type="similarity">
    <text evidence="7">Belongs to the major facilitator superfamily. Sugar transporter (TC 2.A.1.1) family. Trehalose transporter subfamily.</text>
</comment>
<dbReference type="InterPro" id="IPR036259">
    <property type="entry name" value="MFS_trans_sf"/>
</dbReference>
<evidence type="ECO:0000256" key="9">
    <source>
        <dbReference type="SAM" id="Phobius"/>
    </source>
</evidence>
<evidence type="ECO:0000256" key="7">
    <source>
        <dbReference type="ARBA" id="ARBA00024348"/>
    </source>
</evidence>
<dbReference type="PROSITE" id="PS00216">
    <property type="entry name" value="SUGAR_TRANSPORT_1"/>
    <property type="match status" value="1"/>
</dbReference>
<dbReference type="FunFam" id="1.20.1250.20:FF:000055">
    <property type="entry name" value="Facilitated trehalose transporter Tret1-2 homolog"/>
    <property type="match status" value="1"/>
</dbReference>
<dbReference type="PROSITE" id="PS50850">
    <property type="entry name" value="MFS"/>
    <property type="match status" value="1"/>
</dbReference>
<keyword evidence="3 9" id="KW-0812">Transmembrane</keyword>
<keyword evidence="8" id="KW-0813">Transport</keyword>
<feature type="transmembrane region" description="Helical" evidence="9">
    <location>
        <begin position="206"/>
        <end position="225"/>
    </location>
</feature>
<feature type="transmembrane region" description="Helical" evidence="9">
    <location>
        <begin position="181"/>
        <end position="200"/>
    </location>
</feature>
<feature type="transmembrane region" description="Helical" evidence="9">
    <location>
        <begin position="354"/>
        <end position="375"/>
    </location>
</feature>
<evidence type="ECO:0000256" key="8">
    <source>
        <dbReference type="RuleBase" id="RU003346"/>
    </source>
</evidence>
<keyword evidence="2" id="KW-1003">Cell membrane</keyword>
<feature type="transmembrane region" description="Helical" evidence="9">
    <location>
        <begin position="428"/>
        <end position="449"/>
    </location>
</feature>
<keyword evidence="5 9" id="KW-0472">Membrane</keyword>
<accession>A0AA38IY86</accession>
<evidence type="ECO:0000313" key="12">
    <source>
        <dbReference type="Proteomes" id="UP001168821"/>
    </source>
</evidence>